<comment type="caution">
    <text evidence="2">The sequence shown here is derived from an EMBL/GenBank/DDBJ whole genome shotgun (WGS) entry which is preliminary data.</text>
</comment>
<evidence type="ECO:0000256" key="1">
    <source>
        <dbReference type="SAM" id="MobiDB-lite"/>
    </source>
</evidence>
<feature type="non-terminal residue" evidence="2">
    <location>
        <position position="1"/>
    </location>
</feature>
<evidence type="ECO:0000313" key="2">
    <source>
        <dbReference type="EMBL" id="KAL2720587.1"/>
    </source>
</evidence>
<organism evidence="2 3">
    <name type="scientific">Vespula squamosa</name>
    <name type="common">Southern yellow jacket</name>
    <name type="synonym">Wasp</name>
    <dbReference type="NCBI Taxonomy" id="30214"/>
    <lineage>
        <taxon>Eukaryota</taxon>
        <taxon>Metazoa</taxon>
        <taxon>Ecdysozoa</taxon>
        <taxon>Arthropoda</taxon>
        <taxon>Hexapoda</taxon>
        <taxon>Insecta</taxon>
        <taxon>Pterygota</taxon>
        <taxon>Neoptera</taxon>
        <taxon>Endopterygota</taxon>
        <taxon>Hymenoptera</taxon>
        <taxon>Apocrita</taxon>
        <taxon>Aculeata</taxon>
        <taxon>Vespoidea</taxon>
        <taxon>Vespidae</taxon>
        <taxon>Vespinae</taxon>
        <taxon>Vespula</taxon>
    </lineage>
</organism>
<feature type="compositionally biased region" description="Basic and acidic residues" evidence="1">
    <location>
        <begin position="135"/>
        <end position="147"/>
    </location>
</feature>
<accession>A0ABD2AIX9</accession>
<dbReference type="AlphaFoldDB" id="A0ABD2AIX9"/>
<feature type="region of interest" description="Disordered" evidence="1">
    <location>
        <begin position="133"/>
        <end position="152"/>
    </location>
</feature>
<name>A0ABD2AIX9_VESSQ</name>
<reference evidence="2 3" key="1">
    <citation type="journal article" date="2024" name="Ann. Entomol. Soc. Am.">
        <title>Genomic analyses of the southern and eastern yellowjacket wasps (Hymenoptera: Vespidae) reveal evolutionary signatures of social life.</title>
        <authorList>
            <person name="Catto M.A."/>
            <person name="Caine P.B."/>
            <person name="Orr S.E."/>
            <person name="Hunt B.G."/>
            <person name="Goodisman M.A.D."/>
        </authorList>
    </citation>
    <scope>NUCLEOTIDE SEQUENCE [LARGE SCALE GENOMIC DNA]</scope>
    <source>
        <strain evidence="2">233</strain>
        <tissue evidence="2">Head and thorax</tissue>
    </source>
</reference>
<dbReference type="EMBL" id="JAUDFV010000146">
    <property type="protein sequence ID" value="KAL2720587.1"/>
    <property type="molecule type" value="Genomic_DNA"/>
</dbReference>
<protein>
    <submittedName>
        <fullName evidence="2">Uncharacterized protein</fullName>
    </submittedName>
</protein>
<dbReference type="Proteomes" id="UP001607302">
    <property type="component" value="Unassembled WGS sequence"/>
</dbReference>
<keyword evidence="3" id="KW-1185">Reference proteome</keyword>
<proteinExistence type="predicted"/>
<sequence length="380" mass="45981">INSKNEEVFEISSYDNYYDDINENEIIKVTDFFDPDVLKKDKNRYKPLHSYVKQYNQRVAKGKIRIPDTFSYSQLNKEQILNLFQEEEPHIAGFKNEINKHYSEISTKKNVKSLPRRRNAFKFMKLTHTSTPSFKNEKVSRNKHNEPNYDNIPENYRKFNLLQNSNYQEDLSPLLSISAEEINKYIDLSTTMEDTMEPTDENDYDYDAFKMEYEQQFKKDKELRDKLHYTHTEKEMTKEEIIKKPIEEVTDTTKHCTKKDMDYFGFKAIKCLIYNYQHVKDTTEAKRTLSKMWLMVKVWLCIYICIAIPCWCQRGRWCCWWFRCKVFFPRKRIIFVKQYYMRNPPGILIPKLSKKKPIKYEPSEYEQDMYEKLEAAIRNI</sequence>
<gene>
    <name evidence="2" type="ORF">V1478_010163</name>
</gene>
<evidence type="ECO:0000313" key="3">
    <source>
        <dbReference type="Proteomes" id="UP001607302"/>
    </source>
</evidence>